<protein>
    <recommendedName>
        <fullName evidence="4">Zn(2)-C6 fungal-type domain-containing protein</fullName>
    </recommendedName>
</protein>
<dbReference type="GO" id="GO:0000981">
    <property type="term" value="F:DNA-binding transcription factor activity, RNA polymerase II-specific"/>
    <property type="evidence" value="ECO:0007669"/>
    <property type="project" value="InterPro"/>
</dbReference>
<dbReference type="EMBL" id="KV700138">
    <property type="protein sequence ID" value="OCF31024.1"/>
    <property type="molecule type" value="Genomic_DNA"/>
</dbReference>
<dbReference type="PROSITE" id="PS50048">
    <property type="entry name" value="ZN2_CY6_FUNGAL_2"/>
    <property type="match status" value="1"/>
</dbReference>
<dbReference type="GO" id="GO:0003677">
    <property type="term" value="F:DNA binding"/>
    <property type="evidence" value="ECO:0007669"/>
    <property type="project" value="InterPro"/>
</dbReference>
<feature type="region of interest" description="Disordered" evidence="3">
    <location>
        <begin position="176"/>
        <end position="198"/>
    </location>
</feature>
<evidence type="ECO:0000259" key="4">
    <source>
        <dbReference type="PROSITE" id="PS50048"/>
    </source>
</evidence>
<dbReference type="SMART" id="SM00066">
    <property type="entry name" value="GAL4"/>
    <property type="match status" value="1"/>
</dbReference>
<feature type="compositionally biased region" description="Polar residues" evidence="3">
    <location>
        <begin position="127"/>
        <end position="155"/>
    </location>
</feature>
<dbReference type="InterPro" id="IPR036864">
    <property type="entry name" value="Zn2-C6_fun-type_DNA-bd_sf"/>
</dbReference>
<dbReference type="STRING" id="1296120.A0A1B9GIV5"/>
<dbReference type="InterPro" id="IPR001138">
    <property type="entry name" value="Zn2Cys6_DnaBD"/>
</dbReference>
<keyword evidence="6" id="KW-1185">Reference proteome</keyword>
<reference evidence="6" key="2">
    <citation type="submission" date="2013-12" db="EMBL/GenBank/DDBJ databases">
        <title>Evolution of pathogenesis and genome organization in the Tremellales.</title>
        <authorList>
            <person name="Cuomo C."/>
            <person name="Litvintseva A."/>
            <person name="Heitman J."/>
            <person name="Chen Y."/>
            <person name="Sun S."/>
            <person name="Springer D."/>
            <person name="Dromer F."/>
            <person name="Young S."/>
            <person name="Zeng Q."/>
            <person name="Chapman S."/>
            <person name="Gujja S."/>
            <person name="Saif S."/>
            <person name="Birren B."/>
        </authorList>
    </citation>
    <scope>NUCLEOTIDE SEQUENCE [LARGE SCALE GENOMIC DNA]</scope>
    <source>
        <strain evidence="6">BCC8398</strain>
    </source>
</reference>
<dbReference type="Pfam" id="PF04082">
    <property type="entry name" value="Fungal_trans"/>
    <property type="match status" value="1"/>
</dbReference>
<evidence type="ECO:0000256" key="2">
    <source>
        <dbReference type="ARBA" id="ARBA00023242"/>
    </source>
</evidence>
<evidence type="ECO:0000313" key="6">
    <source>
        <dbReference type="Proteomes" id="UP000092666"/>
    </source>
</evidence>
<dbReference type="OrthoDB" id="2428527at2759"/>
<keyword evidence="2" id="KW-0539">Nucleus</keyword>
<keyword evidence="1" id="KW-0479">Metal-binding</keyword>
<feature type="region of interest" description="Disordered" evidence="3">
    <location>
        <begin position="290"/>
        <end position="322"/>
    </location>
</feature>
<dbReference type="AlphaFoldDB" id="A0A1B9GIV5"/>
<name>A0A1B9GIV5_9TREE</name>
<proteinExistence type="predicted"/>
<dbReference type="GO" id="GO:0006351">
    <property type="term" value="P:DNA-templated transcription"/>
    <property type="evidence" value="ECO:0007669"/>
    <property type="project" value="InterPro"/>
</dbReference>
<dbReference type="SUPFAM" id="SSF57701">
    <property type="entry name" value="Zn2/Cys6 DNA-binding domain"/>
    <property type="match status" value="1"/>
</dbReference>
<dbReference type="Gene3D" id="4.10.240.10">
    <property type="entry name" value="Zn(2)-C6 fungal-type DNA-binding domain"/>
    <property type="match status" value="1"/>
</dbReference>
<organism evidence="5 6">
    <name type="scientific">Kwoniella heveanensis BCC8398</name>
    <dbReference type="NCBI Taxonomy" id="1296120"/>
    <lineage>
        <taxon>Eukaryota</taxon>
        <taxon>Fungi</taxon>
        <taxon>Dikarya</taxon>
        <taxon>Basidiomycota</taxon>
        <taxon>Agaricomycotina</taxon>
        <taxon>Tremellomycetes</taxon>
        <taxon>Tremellales</taxon>
        <taxon>Cryptococcaceae</taxon>
        <taxon>Kwoniella</taxon>
    </lineage>
</organism>
<dbReference type="GO" id="GO:0008270">
    <property type="term" value="F:zinc ion binding"/>
    <property type="evidence" value="ECO:0007669"/>
    <property type="project" value="InterPro"/>
</dbReference>
<dbReference type="Pfam" id="PF00172">
    <property type="entry name" value="Zn_clus"/>
    <property type="match status" value="1"/>
</dbReference>
<feature type="compositionally biased region" description="Polar residues" evidence="3">
    <location>
        <begin position="179"/>
        <end position="191"/>
    </location>
</feature>
<evidence type="ECO:0000256" key="1">
    <source>
        <dbReference type="ARBA" id="ARBA00022723"/>
    </source>
</evidence>
<gene>
    <name evidence="5" type="ORF">I316_07295</name>
</gene>
<feature type="region of interest" description="Disordered" evidence="3">
    <location>
        <begin position="1"/>
        <end position="59"/>
    </location>
</feature>
<evidence type="ECO:0000313" key="5">
    <source>
        <dbReference type="EMBL" id="OCF31024.1"/>
    </source>
</evidence>
<dbReference type="SMART" id="SM00906">
    <property type="entry name" value="Fungal_trans"/>
    <property type="match status" value="1"/>
</dbReference>
<dbReference type="PROSITE" id="PS00463">
    <property type="entry name" value="ZN2_CY6_FUNGAL_1"/>
    <property type="match status" value="1"/>
</dbReference>
<evidence type="ECO:0000256" key="3">
    <source>
        <dbReference type="SAM" id="MobiDB-lite"/>
    </source>
</evidence>
<dbReference type="InterPro" id="IPR007219">
    <property type="entry name" value="XnlR_reg_dom"/>
</dbReference>
<dbReference type="CDD" id="cd00067">
    <property type="entry name" value="GAL4"/>
    <property type="match status" value="1"/>
</dbReference>
<dbReference type="CDD" id="cd12148">
    <property type="entry name" value="fungal_TF_MHR"/>
    <property type="match status" value="1"/>
</dbReference>
<feature type="region of interest" description="Disordered" evidence="3">
    <location>
        <begin position="108"/>
        <end position="155"/>
    </location>
</feature>
<reference evidence="5 6" key="1">
    <citation type="submission" date="2013-07" db="EMBL/GenBank/DDBJ databases">
        <title>The Genome Sequence of Cryptococcus heveanensis BCC8398.</title>
        <authorList>
            <consortium name="The Broad Institute Genome Sequencing Platform"/>
            <person name="Cuomo C."/>
            <person name="Litvintseva A."/>
            <person name="Chen Y."/>
            <person name="Heitman J."/>
            <person name="Sun S."/>
            <person name="Springer D."/>
            <person name="Dromer F."/>
            <person name="Young S.K."/>
            <person name="Zeng Q."/>
            <person name="Gargeya S."/>
            <person name="Fitzgerald M."/>
            <person name="Abouelleil A."/>
            <person name="Alvarado L."/>
            <person name="Berlin A.M."/>
            <person name="Chapman S.B."/>
            <person name="Dewar J."/>
            <person name="Goldberg J."/>
            <person name="Griggs A."/>
            <person name="Gujja S."/>
            <person name="Hansen M."/>
            <person name="Howarth C."/>
            <person name="Imamovic A."/>
            <person name="Larimer J."/>
            <person name="McCowan C."/>
            <person name="Murphy C."/>
            <person name="Pearson M."/>
            <person name="Priest M."/>
            <person name="Roberts A."/>
            <person name="Saif S."/>
            <person name="Shea T."/>
            <person name="Sykes S."/>
            <person name="Wortman J."/>
            <person name="Nusbaum C."/>
            <person name="Birren B."/>
        </authorList>
    </citation>
    <scope>NUCLEOTIDE SEQUENCE [LARGE SCALE GENOMIC DNA]</scope>
    <source>
        <strain evidence="5 6">BCC8398</strain>
    </source>
</reference>
<feature type="domain" description="Zn(2)-C6 fungal-type" evidence="4">
    <location>
        <begin position="68"/>
        <end position="98"/>
    </location>
</feature>
<dbReference type="Proteomes" id="UP000092666">
    <property type="component" value="Unassembled WGS sequence"/>
</dbReference>
<accession>A0A1B9GIV5</accession>
<dbReference type="PANTHER" id="PTHR47783">
    <property type="entry name" value="ZN(II)2CYS6 TRANSCRIPTION FACTOR (EUROFUNG)-RELATED"/>
    <property type="match status" value="1"/>
</dbReference>
<sequence length="897" mass="96868">MSHAEVAEATARSASVPMVPLSSGGAASGASPDSTINQSKSNNNNNSGSLDVIKDDEEGDKVPRAPIACSACRARKVKCSGDKPVCITCAKTNQTCIYTPHAKRKRKVRVKAGAAEPVVNRPRHESTANVSQVTGFSSTPAQQQPPTNGQNHPNQIDVQHVFPAVPVPIPPLGVAGPSTYAQTHTTNSSNPLPWYSTVDIPSGSGEPYLSSTPRQYQYDLTDPSHVPGLDFLHDVLSWQGISNHTDSTALQGSSVSNVDNQSTDSHLPLDLSGLLGWDPAMNTMRPDTGGNGVLSRDAPVIDSSTNQSDVGSYAERQVPGQDSSQSRFRVPYFRFFGPTAIAPGYKRVVYDVSRPPSPKTASAAFPSGPDLDAPGVCIMDKGEEFPHVEALKHLIPIFVQHFGYFFPFLRFSPTDLDSDEREKPAYLLNMICAVAARYSPTYGRKSREADNFQSLPSIPTAAAAHVWASKAKEQVSSNLGFSSAHMVETLLLISWYEFGQDRDGGLWMYSGMGLRMGQDLGELHRGYGVPMTQMIHCAGLDSLVKQSRDDAEPAPSTMDGDEIEAWRLHCSLMMMDAIMTIGTGRPGMYITANATIPEFPPLMTASGASVPDPFGYLAKILVLVDRTTRILVQDTKEDIEPLLEKAQSALNEFHTSLPSELRFETSTFQQYASIGQGSSFVLLHLWFHTLIILSYRPSLLRSDSVASDLSESDAAGNEIAISSAKTILDIVSFAELIDAKAVHQPWINYPLYTAGRTFLSQSLLAKSAIEDPSDFRSAGRVHLAKTARANFQRVVSIFSTLEKYWSGVRYIHSALMQKAEGVHSVTLIKGDGESVDDVPSPLAALWSGSPPANRSGVVGLSFTGTMNSPTDNFFSLLYPSSAVTASAQPVEQGESSS</sequence>
<dbReference type="PANTHER" id="PTHR47783:SF1">
    <property type="entry name" value="ZN(II)2CYS6 TRANSCRIPTION FACTOR (EUROFUNG)"/>
    <property type="match status" value="1"/>
</dbReference>
<feature type="compositionally biased region" description="Low complexity" evidence="3">
    <location>
        <begin position="22"/>
        <end position="49"/>
    </location>
</feature>